<dbReference type="InterPro" id="IPR006171">
    <property type="entry name" value="TOPRIM_dom"/>
</dbReference>
<dbReference type="AlphaFoldDB" id="A0A0M1VXE7"/>
<dbReference type="Gene3D" id="3.40.1360.10">
    <property type="match status" value="1"/>
</dbReference>
<dbReference type="HOGENOM" id="CLU_060739_1_0_0"/>
<dbReference type="InterPro" id="IPR034137">
    <property type="entry name" value="TOPRIM_RecR"/>
</dbReference>
<keyword evidence="4 7" id="KW-0862">Zinc</keyword>
<dbReference type="GO" id="GO:0006281">
    <property type="term" value="P:DNA repair"/>
    <property type="evidence" value="ECO:0007669"/>
    <property type="project" value="UniProtKB-UniRule"/>
</dbReference>
<dbReference type="Pfam" id="PF02132">
    <property type="entry name" value="RecR_ZnF"/>
    <property type="match status" value="1"/>
</dbReference>
<protein>
    <recommendedName>
        <fullName evidence="7">Recombination protein RecR</fullName>
    </recommendedName>
</protein>
<comment type="caution">
    <text evidence="9">The sequence shown here is derived from an EMBL/GenBank/DDBJ whole genome shotgun (WGS) entry which is preliminary data.</text>
</comment>
<keyword evidence="1 7" id="KW-0479">Metal-binding</keyword>
<sequence length="197" mass="22030">MPTKSLERLILEFNKLPGVGQKSATRYAFHILNQSEEDVKNFAEALLAVKENVKKCHICGNYCESDTCSICSDNIRNHKIICVVEESKDIMILEKTTKYRGVYHVLNGRLDPLNGITPNELNIKSLLERIAKDDIEEIILATNPNIEGETTAMYLAKLMKNFGIKITKLASGIPMGGNLEFSDTATISRALDDRVEI</sequence>
<dbReference type="SUPFAM" id="SSF111304">
    <property type="entry name" value="Recombination protein RecR"/>
    <property type="match status" value="1"/>
</dbReference>
<evidence type="ECO:0000256" key="6">
    <source>
        <dbReference type="ARBA" id="ARBA00023204"/>
    </source>
</evidence>
<dbReference type="RefSeq" id="WP_008803691.1">
    <property type="nucleotide sequence ID" value="NZ_KQ235734.1"/>
</dbReference>
<dbReference type="PROSITE" id="PS01300">
    <property type="entry name" value="RECR"/>
    <property type="match status" value="1"/>
</dbReference>
<dbReference type="Gene3D" id="6.10.250.240">
    <property type="match status" value="1"/>
</dbReference>
<dbReference type="CDD" id="cd01025">
    <property type="entry name" value="TOPRIM_recR"/>
    <property type="match status" value="1"/>
</dbReference>
<evidence type="ECO:0000256" key="1">
    <source>
        <dbReference type="ARBA" id="ARBA00022723"/>
    </source>
</evidence>
<proteinExistence type="inferred from homology"/>
<feature type="domain" description="Toprim" evidence="8">
    <location>
        <begin position="79"/>
        <end position="174"/>
    </location>
</feature>
<dbReference type="NCBIfam" id="TIGR00615">
    <property type="entry name" value="recR"/>
    <property type="match status" value="1"/>
</dbReference>
<keyword evidence="5 7" id="KW-0233">DNA recombination</keyword>
<dbReference type="InterPro" id="IPR000093">
    <property type="entry name" value="DNA_Rcmb_RecR"/>
</dbReference>
<accession>A0A0M1VXE7</accession>
<dbReference type="PANTHER" id="PTHR30446:SF0">
    <property type="entry name" value="RECOMBINATION PROTEIN RECR"/>
    <property type="match status" value="1"/>
</dbReference>
<dbReference type="GO" id="GO:0003677">
    <property type="term" value="F:DNA binding"/>
    <property type="evidence" value="ECO:0007669"/>
    <property type="project" value="UniProtKB-UniRule"/>
</dbReference>
<dbReference type="EMBL" id="ACDE02000006">
    <property type="protein sequence ID" value="EEO41359.1"/>
    <property type="molecule type" value="Genomic_DNA"/>
</dbReference>
<name>A0A0M1VXE7_FUSVC</name>
<evidence type="ECO:0000313" key="9">
    <source>
        <dbReference type="EMBL" id="EEO41359.1"/>
    </source>
</evidence>
<keyword evidence="6 7" id="KW-0234">DNA repair</keyword>
<dbReference type="Pfam" id="PF21176">
    <property type="entry name" value="RecR_HhH"/>
    <property type="match status" value="1"/>
</dbReference>
<dbReference type="Pfam" id="PF13662">
    <property type="entry name" value="Toprim_4"/>
    <property type="match status" value="1"/>
</dbReference>
<comment type="similarity">
    <text evidence="7">Belongs to the RecR family.</text>
</comment>
<dbReference type="GO" id="GO:0006310">
    <property type="term" value="P:DNA recombination"/>
    <property type="evidence" value="ECO:0007669"/>
    <property type="project" value="UniProtKB-UniRule"/>
</dbReference>
<evidence type="ECO:0000313" key="10">
    <source>
        <dbReference type="Proteomes" id="UP000004925"/>
    </source>
</evidence>
<dbReference type="Proteomes" id="UP000004925">
    <property type="component" value="Unassembled WGS sequence"/>
</dbReference>
<dbReference type="SMART" id="SM00493">
    <property type="entry name" value="TOPRIM"/>
    <property type="match status" value="1"/>
</dbReference>
<evidence type="ECO:0000256" key="3">
    <source>
        <dbReference type="ARBA" id="ARBA00022771"/>
    </source>
</evidence>
<dbReference type="Pfam" id="PF21175">
    <property type="entry name" value="RecR_C"/>
    <property type="match status" value="1"/>
</dbReference>
<dbReference type="PANTHER" id="PTHR30446">
    <property type="entry name" value="RECOMBINATION PROTEIN RECR"/>
    <property type="match status" value="1"/>
</dbReference>
<keyword evidence="3 7" id="KW-0863">Zinc-finger</keyword>
<evidence type="ECO:0000256" key="5">
    <source>
        <dbReference type="ARBA" id="ARBA00023172"/>
    </source>
</evidence>
<gene>
    <name evidence="7" type="primary">recR</name>
    <name evidence="9" type="ORF">FSCG_02072</name>
</gene>
<evidence type="ECO:0000256" key="4">
    <source>
        <dbReference type="ARBA" id="ARBA00022833"/>
    </source>
</evidence>
<dbReference type="InterPro" id="IPR023627">
    <property type="entry name" value="Rcmb_RecR"/>
</dbReference>
<organism evidence="9 10">
    <name type="scientific">Fusobacterium vincentii 4_1_13</name>
    <dbReference type="NCBI Taxonomy" id="469606"/>
    <lineage>
        <taxon>Bacteria</taxon>
        <taxon>Fusobacteriati</taxon>
        <taxon>Fusobacteriota</taxon>
        <taxon>Fusobacteriia</taxon>
        <taxon>Fusobacteriales</taxon>
        <taxon>Fusobacteriaceae</taxon>
        <taxon>Fusobacterium</taxon>
    </lineage>
</organism>
<keyword evidence="2 7" id="KW-0227">DNA damage</keyword>
<dbReference type="GO" id="GO:0008270">
    <property type="term" value="F:zinc ion binding"/>
    <property type="evidence" value="ECO:0007669"/>
    <property type="project" value="UniProtKB-KW"/>
</dbReference>
<evidence type="ECO:0000256" key="7">
    <source>
        <dbReference type="HAMAP-Rule" id="MF_00017"/>
    </source>
</evidence>
<evidence type="ECO:0000256" key="2">
    <source>
        <dbReference type="ARBA" id="ARBA00022763"/>
    </source>
</evidence>
<dbReference type="HAMAP" id="MF_00017">
    <property type="entry name" value="RecR"/>
    <property type="match status" value="1"/>
</dbReference>
<comment type="function">
    <text evidence="7">May play a role in DNA repair. It seems to be involved in an RecBC-independent recombinational process of DNA repair. It may act with RecF and RecO.</text>
</comment>
<evidence type="ECO:0000259" key="8">
    <source>
        <dbReference type="PROSITE" id="PS50880"/>
    </source>
</evidence>
<dbReference type="PROSITE" id="PS50880">
    <property type="entry name" value="TOPRIM"/>
    <property type="match status" value="1"/>
</dbReference>
<dbReference type="Gene3D" id="1.10.8.420">
    <property type="entry name" value="RecR Domain 1"/>
    <property type="match status" value="1"/>
</dbReference>
<dbReference type="InterPro" id="IPR015967">
    <property type="entry name" value="Rcmb_RecR_Znf"/>
</dbReference>
<dbReference type="eggNOG" id="COG0353">
    <property type="taxonomic scope" value="Bacteria"/>
</dbReference>
<feature type="zinc finger region" description="C4-type" evidence="7">
    <location>
        <begin position="56"/>
        <end position="71"/>
    </location>
</feature>
<reference evidence="9 10" key="1">
    <citation type="submission" date="2011-10" db="EMBL/GenBank/DDBJ databases">
        <title>The Genome Sequence of Fusobacterium sp. 4_1_13.</title>
        <authorList>
            <consortium name="The Broad Institute Genome Sequencing Platform"/>
            <person name="Earl A."/>
            <person name="Ward D."/>
            <person name="Feldgarden M."/>
            <person name="Gevers D."/>
            <person name="Strauss J."/>
            <person name="Ambrose C."/>
            <person name="Allen-Vercoe E."/>
            <person name="Young S.K."/>
            <person name="Zeng Q."/>
            <person name="Gargeya S."/>
            <person name="Fitzgerald M."/>
            <person name="Haas B."/>
            <person name="Abouelleil A."/>
            <person name="Alvarado L."/>
            <person name="Arachchi H.M."/>
            <person name="Berlin A."/>
            <person name="Brown A."/>
            <person name="Chapman S.B."/>
            <person name="Chen Z."/>
            <person name="Dunbar C."/>
            <person name="Freedman E."/>
            <person name="Gearin G."/>
            <person name="Goldberg J."/>
            <person name="Griggs A."/>
            <person name="Gujja S."/>
            <person name="Heiman D."/>
            <person name="Howarth C."/>
            <person name="Larson L."/>
            <person name="Lui A."/>
            <person name="MacDonald P.J."/>
            <person name="Montmayeur A."/>
            <person name="Murphy C."/>
            <person name="Neiman D."/>
            <person name="Pearson M."/>
            <person name="Priest M."/>
            <person name="Roberts A."/>
            <person name="Saif S."/>
            <person name="Shea T."/>
            <person name="Shenoy N."/>
            <person name="Sisk P."/>
            <person name="Stolte C."/>
            <person name="Sykes S."/>
            <person name="Wortman J."/>
            <person name="Nusbaum C."/>
            <person name="Birren B."/>
        </authorList>
    </citation>
    <scope>NUCLEOTIDE SEQUENCE [LARGE SCALE GENOMIC DNA]</scope>
    <source>
        <strain evidence="9 10">4_1_13</strain>
    </source>
</reference>